<name>A0ABD3V9E2_SINWO</name>
<dbReference type="EMBL" id="JBJQND010000013">
    <property type="protein sequence ID" value="KAL3857203.1"/>
    <property type="molecule type" value="Genomic_DNA"/>
</dbReference>
<sequence length="114" mass="13119">MITGGGAGRHHGRGFVYVMYDSETNHVKIGYSRKLKRRLKDIKRNRPETICVGKVKANEMNRAETAAQHAVELHLGMQKITNNATDWYHLPTNVTVEDVLDRVRQAVYYHNRQS</sequence>
<dbReference type="InterPro" id="IPR018306">
    <property type="entry name" value="Phage_T5_Orf172_DNA-bd"/>
</dbReference>
<organism evidence="3 4">
    <name type="scientific">Sinanodonta woodiana</name>
    <name type="common">Chinese pond mussel</name>
    <name type="synonym">Anodonta woodiana</name>
    <dbReference type="NCBI Taxonomy" id="1069815"/>
    <lineage>
        <taxon>Eukaryota</taxon>
        <taxon>Metazoa</taxon>
        <taxon>Spiralia</taxon>
        <taxon>Lophotrochozoa</taxon>
        <taxon>Mollusca</taxon>
        <taxon>Bivalvia</taxon>
        <taxon>Autobranchia</taxon>
        <taxon>Heteroconchia</taxon>
        <taxon>Palaeoheterodonta</taxon>
        <taxon>Unionida</taxon>
        <taxon>Unionoidea</taxon>
        <taxon>Unionidae</taxon>
        <taxon>Unioninae</taxon>
        <taxon>Sinanodonta</taxon>
    </lineage>
</organism>
<proteinExistence type="predicted"/>
<evidence type="ECO:0000313" key="4">
    <source>
        <dbReference type="Proteomes" id="UP001634394"/>
    </source>
</evidence>
<gene>
    <name evidence="2" type="ORF">ACJMK2_011882</name>
    <name evidence="3" type="ORF">ACJMK2_011895</name>
</gene>
<evidence type="ECO:0000313" key="3">
    <source>
        <dbReference type="EMBL" id="KAL3857203.1"/>
    </source>
</evidence>
<comment type="caution">
    <text evidence="3">The sequence shown here is derived from an EMBL/GenBank/DDBJ whole genome shotgun (WGS) entry which is preliminary data.</text>
</comment>
<reference evidence="3 4" key="1">
    <citation type="submission" date="2024-11" db="EMBL/GenBank/DDBJ databases">
        <title>Chromosome-level genome assembly of the freshwater bivalve Anodonta woodiana.</title>
        <authorList>
            <person name="Chen X."/>
        </authorList>
    </citation>
    <scope>NUCLEOTIDE SEQUENCE [LARGE SCALE GENOMIC DNA]</scope>
    <source>
        <strain evidence="3">MN2024</strain>
        <tissue evidence="3">Gills</tissue>
    </source>
</reference>
<accession>A0ABD3V9E2</accession>
<protein>
    <recommendedName>
        <fullName evidence="1">Bacteriophage T5 Orf172 DNA-binding domain-containing protein</fullName>
    </recommendedName>
</protein>
<evidence type="ECO:0000313" key="2">
    <source>
        <dbReference type="EMBL" id="KAL3857190.1"/>
    </source>
</evidence>
<dbReference type="AlphaFoldDB" id="A0ABD3V9E2"/>
<keyword evidence="4" id="KW-1185">Reference proteome</keyword>
<dbReference type="EMBL" id="JBJQND010000013">
    <property type="protein sequence ID" value="KAL3857190.1"/>
    <property type="molecule type" value="Genomic_DNA"/>
</dbReference>
<dbReference type="Pfam" id="PF10544">
    <property type="entry name" value="T5orf172"/>
    <property type="match status" value="1"/>
</dbReference>
<feature type="domain" description="Bacteriophage T5 Orf172 DNA-binding" evidence="1">
    <location>
        <begin position="14"/>
        <end position="103"/>
    </location>
</feature>
<dbReference type="Proteomes" id="UP001634394">
    <property type="component" value="Unassembled WGS sequence"/>
</dbReference>
<evidence type="ECO:0000259" key="1">
    <source>
        <dbReference type="Pfam" id="PF10544"/>
    </source>
</evidence>